<dbReference type="RefSeq" id="WP_084091702.1">
    <property type="nucleotide sequence ID" value="NZ_FWXD01000019.1"/>
</dbReference>
<dbReference type="OrthoDB" id="5295180at2"/>
<feature type="transmembrane region" description="Helical" evidence="1">
    <location>
        <begin position="13"/>
        <end position="37"/>
    </location>
</feature>
<dbReference type="AlphaFoldDB" id="A0A1W1XVB6"/>
<organism evidence="2 3">
    <name type="scientific">Andreprevotia lacus DSM 23236</name>
    <dbReference type="NCBI Taxonomy" id="1121001"/>
    <lineage>
        <taxon>Bacteria</taxon>
        <taxon>Pseudomonadati</taxon>
        <taxon>Pseudomonadota</taxon>
        <taxon>Betaproteobacteria</taxon>
        <taxon>Neisseriales</taxon>
        <taxon>Chitinibacteraceae</taxon>
        <taxon>Andreprevotia</taxon>
    </lineage>
</organism>
<name>A0A1W1XVB6_9NEIS</name>
<evidence type="ECO:0008006" key="4">
    <source>
        <dbReference type="Google" id="ProtNLM"/>
    </source>
</evidence>
<evidence type="ECO:0000256" key="1">
    <source>
        <dbReference type="SAM" id="Phobius"/>
    </source>
</evidence>
<sequence length="174" mass="18992">MQHPSPPPWYKQLAPWLLISIPALAVVLSSIGAWLAVSRPDPVTDNDYYNTETHLNQQLAQDRQAAQHKLRGSLLLNAASGVAHLQVHEADTAALPPVLRLQLHHPTLPAQDRSSELKLSPQGDYVGEFAPSNAQRWQVDIAVGPSWHLYGDWDAKASGPLAVTPGQQLISADQ</sequence>
<keyword evidence="1" id="KW-0472">Membrane</keyword>
<protein>
    <recommendedName>
        <fullName evidence="4">Nitrogen fixation protein FixH</fullName>
    </recommendedName>
</protein>
<dbReference type="Pfam" id="PF05751">
    <property type="entry name" value="FixH"/>
    <property type="match status" value="1"/>
</dbReference>
<dbReference type="STRING" id="1121001.SAMN02745857_03030"/>
<keyword evidence="3" id="KW-1185">Reference proteome</keyword>
<proteinExistence type="predicted"/>
<gene>
    <name evidence="2" type="ORF">SAMN02745857_03030</name>
</gene>
<accession>A0A1W1XVB6</accession>
<keyword evidence="1" id="KW-0812">Transmembrane</keyword>
<dbReference type="EMBL" id="FWXD01000019">
    <property type="protein sequence ID" value="SMC27920.1"/>
    <property type="molecule type" value="Genomic_DNA"/>
</dbReference>
<dbReference type="InterPro" id="IPR008620">
    <property type="entry name" value="FixH"/>
</dbReference>
<evidence type="ECO:0000313" key="2">
    <source>
        <dbReference type="EMBL" id="SMC27920.1"/>
    </source>
</evidence>
<evidence type="ECO:0000313" key="3">
    <source>
        <dbReference type="Proteomes" id="UP000192761"/>
    </source>
</evidence>
<keyword evidence="1" id="KW-1133">Transmembrane helix</keyword>
<dbReference type="Proteomes" id="UP000192761">
    <property type="component" value="Unassembled WGS sequence"/>
</dbReference>
<reference evidence="2 3" key="1">
    <citation type="submission" date="2017-04" db="EMBL/GenBank/DDBJ databases">
        <authorList>
            <person name="Afonso C.L."/>
            <person name="Miller P.J."/>
            <person name="Scott M.A."/>
            <person name="Spackman E."/>
            <person name="Goraichik I."/>
            <person name="Dimitrov K.M."/>
            <person name="Suarez D.L."/>
            <person name="Swayne D.E."/>
        </authorList>
    </citation>
    <scope>NUCLEOTIDE SEQUENCE [LARGE SCALE GENOMIC DNA]</scope>
    <source>
        <strain evidence="2 3">DSM 23236</strain>
    </source>
</reference>